<dbReference type="KEGG" id="llu:AKJ09_05691"/>
<protein>
    <submittedName>
        <fullName evidence="3">Uncharacterized protein</fullName>
    </submittedName>
</protein>
<name>A0A0K1PZV7_9BACT</name>
<organism evidence="3 4">
    <name type="scientific">Labilithrix luteola</name>
    <dbReference type="NCBI Taxonomy" id="1391654"/>
    <lineage>
        <taxon>Bacteria</taxon>
        <taxon>Pseudomonadati</taxon>
        <taxon>Myxococcota</taxon>
        <taxon>Polyangia</taxon>
        <taxon>Polyangiales</taxon>
        <taxon>Labilitrichaceae</taxon>
        <taxon>Labilithrix</taxon>
    </lineage>
</organism>
<keyword evidence="1" id="KW-0175">Coiled coil</keyword>
<feature type="coiled-coil region" evidence="1">
    <location>
        <begin position="8"/>
        <end position="35"/>
    </location>
</feature>
<dbReference type="EMBL" id="CP012333">
    <property type="protein sequence ID" value="AKU99027.1"/>
    <property type="molecule type" value="Genomic_DNA"/>
</dbReference>
<proteinExistence type="predicted"/>
<dbReference type="Proteomes" id="UP000064967">
    <property type="component" value="Chromosome"/>
</dbReference>
<evidence type="ECO:0000313" key="3">
    <source>
        <dbReference type="EMBL" id="AKU99027.1"/>
    </source>
</evidence>
<keyword evidence="4" id="KW-1185">Reference proteome</keyword>
<feature type="region of interest" description="Disordered" evidence="2">
    <location>
        <begin position="42"/>
        <end position="115"/>
    </location>
</feature>
<dbReference type="STRING" id="1391654.AKJ09_05691"/>
<gene>
    <name evidence="3" type="ORF">AKJ09_05691</name>
</gene>
<dbReference type="RefSeq" id="WP_146650266.1">
    <property type="nucleotide sequence ID" value="NZ_CP012333.1"/>
</dbReference>
<feature type="compositionally biased region" description="Acidic residues" evidence="2">
    <location>
        <begin position="95"/>
        <end position="115"/>
    </location>
</feature>
<evidence type="ECO:0000313" key="4">
    <source>
        <dbReference type="Proteomes" id="UP000064967"/>
    </source>
</evidence>
<dbReference type="AlphaFoldDB" id="A0A0K1PZV7"/>
<evidence type="ECO:0000256" key="1">
    <source>
        <dbReference type="SAM" id="Coils"/>
    </source>
</evidence>
<evidence type="ECO:0000256" key="2">
    <source>
        <dbReference type="SAM" id="MobiDB-lite"/>
    </source>
</evidence>
<feature type="region of interest" description="Disordered" evidence="2">
    <location>
        <begin position="151"/>
        <end position="170"/>
    </location>
</feature>
<accession>A0A0K1PZV7</accession>
<reference evidence="3 4" key="1">
    <citation type="submission" date="2015-08" db="EMBL/GenBank/DDBJ databases">
        <authorList>
            <person name="Babu N.S."/>
            <person name="Beckwith C.J."/>
            <person name="Beseler K.G."/>
            <person name="Brison A."/>
            <person name="Carone J.V."/>
            <person name="Caskin T.P."/>
            <person name="Diamond M."/>
            <person name="Durham M.E."/>
            <person name="Foxe J.M."/>
            <person name="Go M."/>
            <person name="Henderson B.A."/>
            <person name="Jones I.B."/>
            <person name="McGettigan J.A."/>
            <person name="Micheletti S.J."/>
            <person name="Nasrallah M.E."/>
            <person name="Ortiz D."/>
            <person name="Piller C.R."/>
            <person name="Privatt S.R."/>
            <person name="Schneider S.L."/>
            <person name="Sharp S."/>
            <person name="Smith T.C."/>
            <person name="Stanton J.D."/>
            <person name="Ullery H.E."/>
            <person name="Wilson R.J."/>
            <person name="Serrano M.G."/>
            <person name="Buck G."/>
            <person name="Lee V."/>
            <person name="Wang Y."/>
            <person name="Carvalho R."/>
            <person name="Voegtly L."/>
            <person name="Shi R."/>
            <person name="Duckworth R."/>
            <person name="Johnson A."/>
            <person name="Loviza R."/>
            <person name="Walstead R."/>
            <person name="Shah Z."/>
            <person name="Kiflezghi M."/>
            <person name="Wade K."/>
            <person name="Ball S.L."/>
            <person name="Bradley K.W."/>
            <person name="Asai D.J."/>
            <person name="Bowman C.A."/>
            <person name="Russell D.A."/>
            <person name="Pope W.H."/>
            <person name="Jacobs-Sera D."/>
            <person name="Hendrix R.W."/>
            <person name="Hatfull G.F."/>
        </authorList>
    </citation>
    <scope>NUCLEOTIDE SEQUENCE [LARGE SCALE GENOMIC DNA]</scope>
    <source>
        <strain evidence="3 4">DSM 27648</strain>
    </source>
</reference>
<sequence>MYLEDSRLSKERKALALLNADIERLEQELAKKKNDYWQRVAALGPKVSPAEKSATAEKSTESEMELAEAAPVAKPAEAERAPKPSKKASRKEPEATEEEETEEAEEEETDPMLEELLEVVRGRKEGLRAEDIRTELGWEKSELKRVVDAALESGQLSKKGDRRSTTYHAR</sequence>